<evidence type="ECO:0000313" key="2">
    <source>
        <dbReference type="EMBL" id="KAF0915862.1"/>
    </source>
</evidence>
<keyword evidence="3" id="KW-1185">Reference proteome</keyword>
<organism evidence="2 3">
    <name type="scientific">Oryza meyeriana var. granulata</name>
    <dbReference type="NCBI Taxonomy" id="110450"/>
    <lineage>
        <taxon>Eukaryota</taxon>
        <taxon>Viridiplantae</taxon>
        <taxon>Streptophyta</taxon>
        <taxon>Embryophyta</taxon>
        <taxon>Tracheophyta</taxon>
        <taxon>Spermatophyta</taxon>
        <taxon>Magnoliopsida</taxon>
        <taxon>Liliopsida</taxon>
        <taxon>Poales</taxon>
        <taxon>Poaceae</taxon>
        <taxon>BOP clade</taxon>
        <taxon>Oryzoideae</taxon>
        <taxon>Oryzeae</taxon>
        <taxon>Oryzinae</taxon>
        <taxon>Oryza</taxon>
        <taxon>Oryza meyeriana</taxon>
    </lineage>
</organism>
<evidence type="ECO:0000256" key="1">
    <source>
        <dbReference type="SAM" id="MobiDB-lite"/>
    </source>
</evidence>
<feature type="region of interest" description="Disordered" evidence="1">
    <location>
        <begin position="90"/>
        <end position="117"/>
    </location>
</feature>
<dbReference type="Proteomes" id="UP000479710">
    <property type="component" value="Unassembled WGS sequence"/>
</dbReference>
<gene>
    <name evidence="2" type="ORF">E2562_039286</name>
</gene>
<reference evidence="2 3" key="1">
    <citation type="submission" date="2019-11" db="EMBL/GenBank/DDBJ databases">
        <title>Whole genome sequence of Oryza granulata.</title>
        <authorList>
            <person name="Li W."/>
        </authorList>
    </citation>
    <scope>NUCLEOTIDE SEQUENCE [LARGE SCALE GENOMIC DNA]</scope>
    <source>
        <strain evidence="3">cv. Menghai</strain>
        <tissue evidence="2">Leaf</tissue>
    </source>
</reference>
<accession>A0A6G1DUI2</accession>
<name>A0A6G1DUI2_9ORYZ</name>
<comment type="caution">
    <text evidence="2">The sequence shown here is derived from an EMBL/GenBank/DDBJ whole genome shotgun (WGS) entry which is preliminary data.</text>
</comment>
<feature type="compositionally biased region" description="Basic and acidic residues" evidence="1">
    <location>
        <begin position="90"/>
        <end position="100"/>
    </location>
</feature>
<proteinExistence type="predicted"/>
<dbReference type="AlphaFoldDB" id="A0A6G1DUI2"/>
<dbReference type="EMBL" id="SPHZ02000006">
    <property type="protein sequence ID" value="KAF0915862.1"/>
    <property type="molecule type" value="Genomic_DNA"/>
</dbReference>
<protein>
    <submittedName>
        <fullName evidence="2">Uncharacterized protein</fullName>
    </submittedName>
</protein>
<sequence length="236" mass="25770">MWMKRRPRWWRRRLGGGGGERGGGGWDISHTADGGAWEEAAPAWSWEGREGGSLLSSPMAMRRVVQDIGKLVKVITKANVIEFLMEKGKTDDNKKQDGKECPQQTSTEKAGGHGSDANLERQMKSEAEETGGSPWKWALVATMLVASRGVLWGSRDLEWRLVHAWRSSDEGYSWCSRMHQIMFTASHLTAVTGPNDQPGAALDASPAPATPLLLTTVNMPPPPLPAPEPVLHPADA</sequence>
<evidence type="ECO:0000313" key="3">
    <source>
        <dbReference type="Proteomes" id="UP000479710"/>
    </source>
</evidence>